<sequence>MRLLQLQGAGSFSLVEFQGNEVPPYAILSHTWGPSNEEVTYQDLLNSTGKDKIGYRKLTFCGEQAAKDGLDYFWIDTCCIDKSSSAELSEAINSMFRWYQNAEMCYVYLSDVSSSTSDRNAKFSWRWKREFRKSKWFTRGWTLQELLAPRDVIFYDRNWRKLGTKSGYARWISKIAAIDPKALEDPESVYSIRERFNSFSVAKRMSWASQRRTTRTEDMAYCLLGIFNVNMPLLYGEGERAFVRLQEEILKTCSDDSILAWGLDAETRYPLVPNLEQSSSRSPILASSPKDFECCGNVVCATERDSSFNMTNLGLEIELPMVPICSPTSKNALAAPNEHRGWIGLLSCSSGIDTELVGIILFPPVPDVTSGQRVGRVDIWRDELSYHSVIVGPRVAARSVLQKVTIVPEGEERRSRGYFLGCRQIVVNESQAFRGTGYHISNGTGLNVAENSGLWQYSPSWDPKKMLLTIEDKRISKDLLKFCFESQWGKSRTTFTLFLRTASKSAIVRRGSSFSKEDLHSFYDLLNEKYQDKEIVITGSRNEPFRVAVTINEIAVYGWRIFEVNVDAQQINPSLSI</sequence>
<feature type="domain" description="DUF8212" evidence="2">
    <location>
        <begin position="240"/>
        <end position="310"/>
    </location>
</feature>
<dbReference type="EMBL" id="PDXF01000176">
    <property type="protein sequence ID" value="RYN85723.1"/>
    <property type="molecule type" value="Genomic_DNA"/>
</dbReference>
<accession>A0ABY0FRT4</accession>
<gene>
    <name evidence="3" type="ORF">AA0119_g13182</name>
</gene>
<feature type="domain" description="Heterokaryon incompatibility" evidence="1">
    <location>
        <begin position="25"/>
        <end position="116"/>
    </location>
</feature>
<reference evidence="4" key="1">
    <citation type="journal article" date="2019" name="bioRxiv">
        <title>Genomics, evolutionary history and diagnostics of the Alternaria alternata species group including apple and Asian pear pathotypes.</title>
        <authorList>
            <person name="Armitage A.D."/>
            <person name="Cockerton H.M."/>
            <person name="Sreenivasaprasad S."/>
            <person name="Woodhall J.W."/>
            <person name="Lane C.R."/>
            <person name="Harrison R.J."/>
            <person name="Clarkson J.P."/>
        </authorList>
    </citation>
    <scope>NUCLEOTIDE SEQUENCE [LARGE SCALE GENOMIC DNA]</scope>
    <source>
        <strain evidence="4">FERA 635</strain>
    </source>
</reference>
<keyword evidence="4" id="KW-1185">Reference proteome</keyword>
<protein>
    <recommendedName>
        <fullName evidence="5">Heterokaryon incompatibility domain-containing protein</fullName>
    </recommendedName>
</protein>
<dbReference type="InterPro" id="IPR010730">
    <property type="entry name" value="HET"/>
</dbReference>
<comment type="caution">
    <text evidence="3">The sequence shown here is derived from an EMBL/GenBank/DDBJ whole genome shotgun (WGS) entry which is preliminary data.</text>
</comment>
<evidence type="ECO:0000259" key="1">
    <source>
        <dbReference type="Pfam" id="PF06985"/>
    </source>
</evidence>
<dbReference type="PANTHER" id="PTHR10622">
    <property type="entry name" value="HET DOMAIN-CONTAINING PROTEIN"/>
    <property type="match status" value="1"/>
</dbReference>
<dbReference type="Pfam" id="PF06985">
    <property type="entry name" value="HET"/>
    <property type="match status" value="1"/>
</dbReference>
<organism evidence="3 4">
    <name type="scientific">Alternaria tenuissima</name>
    <dbReference type="NCBI Taxonomy" id="119927"/>
    <lineage>
        <taxon>Eukaryota</taxon>
        <taxon>Fungi</taxon>
        <taxon>Dikarya</taxon>
        <taxon>Ascomycota</taxon>
        <taxon>Pezizomycotina</taxon>
        <taxon>Dothideomycetes</taxon>
        <taxon>Pleosporomycetidae</taxon>
        <taxon>Pleosporales</taxon>
        <taxon>Pleosporineae</taxon>
        <taxon>Pleosporaceae</taxon>
        <taxon>Alternaria</taxon>
        <taxon>Alternaria sect. Alternaria</taxon>
        <taxon>Alternaria alternata complex</taxon>
    </lineage>
</organism>
<dbReference type="InterPro" id="IPR058525">
    <property type="entry name" value="DUF8212"/>
</dbReference>
<name>A0ABY0FRT4_9PLEO</name>
<evidence type="ECO:0000313" key="4">
    <source>
        <dbReference type="Proteomes" id="UP000293195"/>
    </source>
</evidence>
<dbReference type="PANTHER" id="PTHR10622:SF10">
    <property type="entry name" value="HET DOMAIN-CONTAINING PROTEIN"/>
    <property type="match status" value="1"/>
</dbReference>
<evidence type="ECO:0000313" key="3">
    <source>
        <dbReference type="EMBL" id="RYN85723.1"/>
    </source>
</evidence>
<proteinExistence type="predicted"/>
<evidence type="ECO:0000259" key="2">
    <source>
        <dbReference type="Pfam" id="PF26640"/>
    </source>
</evidence>
<evidence type="ECO:0008006" key="5">
    <source>
        <dbReference type="Google" id="ProtNLM"/>
    </source>
</evidence>
<dbReference type="Pfam" id="PF26640">
    <property type="entry name" value="DUF8212"/>
    <property type="match status" value="1"/>
</dbReference>
<dbReference type="Proteomes" id="UP000293195">
    <property type="component" value="Unassembled WGS sequence"/>
</dbReference>